<proteinExistence type="predicted"/>
<evidence type="ECO:0000256" key="1">
    <source>
        <dbReference type="ARBA" id="ARBA00004141"/>
    </source>
</evidence>
<name>A0A173LWG9_9MICO</name>
<dbReference type="OrthoDB" id="2004788at2"/>
<feature type="transmembrane region" description="Helical" evidence="5">
    <location>
        <begin position="38"/>
        <end position="60"/>
    </location>
</feature>
<dbReference type="AlphaFoldDB" id="A0A173LWG9"/>
<dbReference type="InterPro" id="IPR050932">
    <property type="entry name" value="TM2D1-3-like"/>
</dbReference>
<dbReference type="GeneID" id="80451848"/>
<dbReference type="PANTHER" id="PTHR21016:SF25">
    <property type="entry name" value="TM2 DOMAIN-CONTAINING PROTEIN DDB_G0277895-RELATED"/>
    <property type="match status" value="1"/>
</dbReference>
<evidence type="ECO:0000256" key="3">
    <source>
        <dbReference type="ARBA" id="ARBA00022989"/>
    </source>
</evidence>
<keyword evidence="2 5" id="KW-0812">Transmembrane</keyword>
<dbReference type="Proteomes" id="UP000243847">
    <property type="component" value="Chromosome sequence1"/>
</dbReference>
<accession>A0A173LWG9</accession>
<evidence type="ECO:0000313" key="8">
    <source>
        <dbReference type="Proteomes" id="UP000243847"/>
    </source>
</evidence>
<dbReference type="InterPro" id="IPR007829">
    <property type="entry name" value="TM2"/>
</dbReference>
<dbReference type="KEGG" id="amin:AUMI_16570"/>
<dbReference type="PANTHER" id="PTHR21016">
    <property type="entry name" value="BETA-AMYLOID BINDING PROTEIN-RELATED"/>
    <property type="match status" value="1"/>
</dbReference>
<protein>
    <submittedName>
        <fullName evidence="7">Usp family protein</fullName>
    </submittedName>
</protein>
<feature type="domain" description="TM2" evidence="6">
    <location>
        <begin position="10"/>
        <end position="57"/>
    </location>
</feature>
<sequence length="74" mass="8173">MAQETATAPRDWTVTLILSIFVGTLGIDRMFIGKWGTGILKLITGGGLGVWWIVDIIIIATGNMRDKWGRELVK</sequence>
<organism evidence="7 8">
    <name type="scientific">Aurantimicrobium minutum</name>
    <dbReference type="NCBI Taxonomy" id="708131"/>
    <lineage>
        <taxon>Bacteria</taxon>
        <taxon>Bacillati</taxon>
        <taxon>Actinomycetota</taxon>
        <taxon>Actinomycetes</taxon>
        <taxon>Micrococcales</taxon>
        <taxon>Microbacteriaceae</taxon>
        <taxon>Aurantimicrobium</taxon>
    </lineage>
</organism>
<evidence type="ECO:0000313" key="7">
    <source>
        <dbReference type="EMBL" id="BAU99199.1"/>
    </source>
</evidence>
<dbReference type="EMBL" id="AP017457">
    <property type="protein sequence ID" value="BAU99199.1"/>
    <property type="molecule type" value="Genomic_DNA"/>
</dbReference>
<comment type="subcellular location">
    <subcellularLocation>
        <location evidence="1">Membrane</location>
        <topology evidence="1">Multi-pass membrane protein</topology>
    </subcellularLocation>
</comment>
<feature type="transmembrane region" description="Helical" evidence="5">
    <location>
        <begin position="12"/>
        <end position="32"/>
    </location>
</feature>
<keyword evidence="3 5" id="KW-1133">Transmembrane helix</keyword>
<evidence type="ECO:0000256" key="4">
    <source>
        <dbReference type="ARBA" id="ARBA00023136"/>
    </source>
</evidence>
<reference evidence="7 8" key="1">
    <citation type="journal article" date="2016" name="Genome Announc.">
        <title>Complete Genome Sequence of Aurantimicrobium minutum Type Strain KNCT, a Planktonic Ultramicrobacterium Isolated from River Water.</title>
        <authorList>
            <person name="Nakai R."/>
            <person name="Fujisawa T."/>
            <person name="Nakamura Y."/>
            <person name="Nishide H."/>
            <person name="Uchiyama I."/>
            <person name="Baba T."/>
            <person name="Toyoda A."/>
            <person name="Fujiyama A."/>
            <person name="Naganuma T."/>
            <person name="Niki H."/>
        </authorList>
    </citation>
    <scope>NUCLEOTIDE SEQUENCE [LARGE SCALE GENOMIC DNA]</scope>
    <source>
        <strain evidence="7 8">KNC</strain>
    </source>
</reference>
<evidence type="ECO:0000256" key="2">
    <source>
        <dbReference type="ARBA" id="ARBA00022692"/>
    </source>
</evidence>
<gene>
    <name evidence="7" type="ORF">AUMI_16570</name>
</gene>
<evidence type="ECO:0000256" key="5">
    <source>
        <dbReference type="SAM" id="Phobius"/>
    </source>
</evidence>
<keyword evidence="4 5" id="KW-0472">Membrane</keyword>
<evidence type="ECO:0000259" key="6">
    <source>
        <dbReference type="Pfam" id="PF05154"/>
    </source>
</evidence>
<dbReference type="Pfam" id="PF05154">
    <property type="entry name" value="TM2"/>
    <property type="match status" value="1"/>
</dbReference>
<dbReference type="GO" id="GO:0016020">
    <property type="term" value="C:membrane"/>
    <property type="evidence" value="ECO:0007669"/>
    <property type="project" value="UniProtKB-SubCell"/>
</dbReference>
<dbReference type="RefSeq" id="WP_096381324.1">
    <property type="nucleotide sequence ID" value="NZ_AP017457.1"/>
</dbReference>